<sequence length="60" mass="6464">MVTESSRRSFPWLILFAVLCAGLGLANRACGWGVGGWLTAALIVLPVVAGLLWGMFKRTE</sequence>
<evidence type="ECO:0000313" key="2">
    <source>
        <dbReference type="EMBL" id="GBF07296.1"/>
    </source>
</evidence>
<keyword evidence="1" id="KW-0812">Transmembrane</keyword>
<evidence type="ECO:0000256" key="1">
    <source>
        <dbReference type="SAM" id="Phobius"/>
    </source>
</evidence>
<dbReference type="EMBL" id="BFAG01000013">
    <property type="protein sequence ID" value="GBF07296.1"/>
    <property type="molecule type" value="Genomic_DNA"/>
</dbReference>
<keyword evidence="1" id="KW-1133">Transmembrane helix</keyword>
<keyword evidence="3" id="KW-1185">Reference proteome</keyword>
<proteinExistence type="predicted"/>
<dbReference type="AlphaFoldDB" id="A0A2I9D8W6"/>
<reference evidence="3" key="1">
    <citation type="submission" date="2018-01" db="EMBL/GenBank/DDBJ databases">
        <title>Draft Genome Sequence of the Radioresistant Bacterium Deinococcus aerius TR0125, Isolated from the Higher Atmosphere above Japan.</title>
        <authorList>
            <person name="Satoh K."/>
            <person name="Arai H."/>
            <person name="Sanzen T."/>
            <person name="Kawaguchi Y."/>
            <person name="Hayashi H."/>
            <person name="Yokobori S."/>
            <person name="Yamagishi A."/>
            <person name="Oono Y."/>
            <person name="Narumi I."/>
        </authorList>
    </citation>
    <scope>NUCLEOTIDE SEQUENCE [LARGE SCALE GENOMIC DNA]</scope>
    <source>
        <strain evidence="3">TR0125</strain>
    </source>
</reference>
<comment type="caution">
    <text evidence="2">The sequence shown here is derived from an EMBL/GenBank/DDBJ whole genome shotgun (WGS) entry which is preliminary data.</text>
</comment>
<evidence type="ECO:0000313" key="3">
    <source>
        <dbReference type="Proteomes" id="UP000236569"/>
    </source>
</evidence>
<accession>A0A2I9D8W6</accession>
<organism evidence="2 3">
    <name type="scientific">Deinococcus aerius</name>
    <dbReference type="NCBI Taxonomy" id="200253"/>
    <lineage>
        <taxon>Bacteria</taxon>
        <taxon>Thermotogati</taxon>
        <taxon>Deinococcota</taxon>
        <taxon>Deinococci</taxon>
        <taxon>Deinococcales</taxon>
        <taxon>Deinococcaceae</taxon>
        <taxon>Deinococcus</taxon>
    </lineage>
</organism>
<dbReference type="Proteomes" id="UP000236569">
    <property type="component" value="Unassembled WGS sequence"/>
</dbReference>
<protein>
    <submittedName>
        <fullName evidence="2">Uncharacterized protein</fullName>
    </submittedName>
</protein>
<keyword evidence="1" id="KW-0472">Membrane</keyword>
<name>A0A2I9D8W6_9DEIO</name>
<gene>
    <name evidence="2" type="ORF">DAERI_130126</name>
</gene>
<feature type="transmembrane region" description="Helical" evidence="1">
    <location>
        <begin position="36"/>
        <end position="56"/>
    </location>
</feature>